<dbReference type="AlphaFoldDB" id="A0A9P7K0U2"/>
<evidence type="ECO:0000256" key="6">
    <source>
        <dbReference type="SAM" id="MobiDB-lite"/>
    </source>
</evidence>
<evidence type="ECO:0000259" key="8">
    <source>
        <dbReference type="PROSITE" id="PS51382"/>
    </source>
</evidence>
<gene>
    <name evidence="9" type="ORF">F5147DRAFT_785413</name>
</gene>
<dbReference type="InterPro" id="IPR051572">
    <property type="entry name" value="VTC_Complex_Subunit"/>
</dbReference>
<feature type="region of interest" description="Disordered" evidence="6">
    <location>
        <begin position="79"/>
        <end position="129"/>
    </location>
</feature>
<feature type="domain" description="SPX" evidence="8">
    <location>
        <begin position="14"/>
        <end position="184"/>
    </location>
</feature>
<dbReference type="GO" id="GO:0000329">
    <property type="term" value="C:fungal-type vacuole membrane"/>
    <property type="evidence" value="ECO:0007669"/>
    <property type="project" value="TreeGrafter"/>
</dbReference>
<dbReference type="OrthoDB" id="6493944at2759"/>
<dbReference type="GO" id="GO:0007034">
    <property type="term" value="P:vacuolar transport"/>
    <property type="evidence" value="ECO:0007669"/>
    <property type="project" value="TreeGrafter"/>
</dbReference>
<evidence type="ECO:0000313" key="10">
    <source>
        <dbReference type="Proteomes" id="UP000823399"/>
    </source>
</evidence>
<keyword evidence="10" id="KW-1185">Reference proteome</keyword>
<dbReference type="EMBL" id="JABBWM010000001">
    <property type="protein sequence ID" value="KAG2120559.1"/>
    <property type="molecule type" value="Genomic_DNA"/>
</dbReference>
<dbReference type="Proteomes" id="UP000823399">
    <property type="component" value="Unassembled WGS sequence"/>
</dbReference>
<keyword evidence="5 7" id="KW-0472">Membrane</keyword>
<evidence type="ECO:0000256" key="3">
    <source>
        <dbReference type="ARBA" id="ARBA00022692"/>
    </source>
</evidence>
<feature type="transmembrane region" description="Helical" evidence="7">
    <location>
        <begin position="844"/>
        <end position="862"/>
    </location>
</feature>
<dbReference type="GO" id="GO:0042144">
    <property type="term" value="P:vacuole fusion, non-autophagic"/>
    <property type="evidence" value="ECO:0007669"/>
    <property type="project" value="TreeGrafter"/>
</dbReference>
<dbReference type="InterPro" id="IPR004331">
    <property type="entry name" value="SPX_dom"/>
</dbReference>
<comment type="caution">
    <text evidence="9">The sequence shown here is derived from an EMBL/GenBank/DDBJ whole genome shotgun (WGS) entry which is preliminary data.</text>
</comment>
<dbReference type="PANTHER" id="PTHR46140:SF1">
    <property type="entry name" value="VACUOLAR TRANSPORTER CHAPERONE COMPLEX SUBUNIT 4-RELATED"/>
    <property type="match status" value="1"/>
</dbReference>
<dbReference type="GO" id="GO:0006799">
    <property type="term" value="P:polyphosphate biosynthetic process"/>
    <property type="evidence" value="ECO:0007669"/>
    <property type="project" value="UniProtKB-ARBA"/>
</dbReference>
<dbReference type="GO" id="GO:0033254">
    <property type="term" value="C:vacuolar transporter chaperone complex"/>
    <property type="evidence" value="ECO:0007669"/>
    <property type="project" value="TreeGrafter"/>
</dbReference>
<dbReference type="Gene3D" id="3.20.100.30">
    <property type="entry name" value="VTC, catalytic tunnel domain"/>
    <property type="match status" value="1"/>
</dbReference>
<evidence type="ECO:0000256" key="4">
    <source>
        <dbReference type="ARBA" id="ARBA00022989"/>
    </source>
</evidence>
<protein>
    <recommendedName>
        <fullName evidence="8">SPX domain-containing protein</fullName>
    </recommendedName>
</protein>
<evidence type="ECO:0000313" key="9">
    <source>
        <dbReference type="EMBL" id="KAG2120559.1"/>
    </source>
</evidence>
<evidence type="ECO:0000256" key="5">
    <source>
        <dbReference type="ARBA" id="ARBA00023136"/>
    </source>
</evidence>
<proteinExistence type="predicted"/>
<name>A0A9P7K0U2_9AGAM</name>
<dbReference type="PANTHER" id="PTHR46140">
    <property type="entry name" value="VACUOLAR TRANSPORTER CHAPERONE 1-RELATED"/>
    <property type="match status" value="1"/>
</dbReference>
<sequence length="921" mass="102223">MPKLLPLVSCWHIVKFGRKIMTNLHDEWRPFRIDYNLLKRELKSRTTSHSWDDKDEPDAVQTTELSCCIRDAEKDVQKLVAQESSPPSSKALHTHSSDPGLHRACPSDYGPDEGSDDDDDDMDDNQSDTSIKDLFHSLQEEVATLVADVHDLALYTKLNITGFLKISKKHDMRFLEEIKKPPPPEKKLFIFLDVTILRKYLEYELNVNNTPFPFDLEMAIDAWVLLIFFVGNDFLPHLPSLEIHEGAIDTLLRIWKMELPRMGGYLMNHGQLVLSRAQIILEGLARREDEIFQTYHISAEQCQDQEAKHRRIEKSGSGENAAGNIQFAIPSVKLGLTASTTSLSSLPQRADNAFAAKADSIGLGAPRNAQSLEVAPVAAQALAGSNRDVVANRAAIQMANMSAAEMLKAELSGLIPVKQSISAPKPEPVVPTPPPKTEAELMDDGDIPGLGNASSALEFVDDGAGDMDVEPNDPVTLPADEPVTPVAGVKWKLEDIEGEDTDKVAGIDEESSEDNEDASYTLVVRADGSVDQADNMRIGDNWQRTDIGINHLFDQVLVADKELFKCISLIEQFRNMLTFIMVKVWGFGSQTSDSVWIRSSQVGNRSGPVEAAPKFSKFIHGCATLLPNHIDLVPFWLPQMDTDILKPNTGYLTVERPTKSTPDFQSGILSPLSPVLPVHSYIEPVSEGEEDEEMDLTPARDEFRHTGLAHEDVTAAIAFREKSLKEREPASQSRGSSSTPEVVYDERMPLLKLPQPPRAERNVSIDPLAPSSAFDEHLHERLQVNKNVPPHVQDGEVQAAVGLDEENLREEDRLLVRDWCAPSGKRIAVLVHIEFCKRTHVLEWLSFVVLIGTIATMLLNFVPADDPQGLISAALLAITYSAIIFVYRALRLHAQSVEGLYYDKYGPTILCFLLLAVTSNL</sequence>
<keyword evidence="3 7" id="KW-0812">Transmembrane</keyword>
<feature type="transmembrane region" description="Helical" evidence="7">
    <location>
        <begin position="869"/>
        <end position="890"/>
    </location>
</feature>
<reference evidence="9" key="1">
    <citation type="journal article" date="2020" name="New Phytol.">
        <title>Comparative genomics reveals dynamic genome evolution in host specialist ectomycorrhizal fungi.</title>
        <authorList>
            <person name="Lofgren L.A."/>
            <person name="Nguyen N.H."/>
            <person name="Vilgalys R."/>
            <person name="Ruytinx J."/>
            <person name="Liao H.L."/>
            <person name="Branco S."/>
            <person name="Kuo A."/>
            <person name="LaButti K."/>
            <person name="Lipzen A."/>
            <person name="Andreopoulos W."/>
            <person name="Pangilinan J."/>
            <person name="Riley R."/>
            <person name="Hundley H."/>
            <person name="Na H."/>
            <person name="Barry K."/>
            <person name="Grigoriev I.V."/>
            <person name="Stajich J.E."/>
            <person name="Kennedy P.G."/>
        </authorList>
    </citation>
    <scope>NUCLEOTIDE SEQUENCE</scope>
    <source>
        <strain evidence="9">FC423</strain>
    </source>
</reference>
<dbReference type="InterPro" id="IPR042267">
    <property type="entry name" value="VTC_sf"/>
</dbReference>
<keyword evidence="2" id="KW-0926">Vacuole</keyword>
<dbReference type="InterPro" id="IPR041412">
    <property type="entry name" value="Xrn1_helical"/>
</dbReference>
<dbReference type="PROSITE" id="PS51382">
    <property type="entry name" value="SPX"/>
    <property type="match status" value="1"/>
</dbReference>
<evidence type="ECO:0000256" key="2">
    <source>
        <dbReference type="ARBA" id="ARBA00022554"/>
    </source>
</evidence>
<organism evidence="9 10">
    <name type="scientific">Suillus discolor</name>
    <dbReference type="NCBI Taxonomy" id="1912936"/>
    <lineage>
        <taxon>Eukaryota</taxon>
        <taxon>Fungi</taxon>
        <taxon>Dikarya</taxon>
        <taxon>Basidiomycota</taxon>
        <taxon>Agaricomycotina</taxon>
        <taxon>Agaricomycetes</taxon>
        <taxon>Agaricomycetidae</taxon>
        <taxon>Boletales</taxon>
        <taxon>Suillineae</taxon>
        <taxon>Suillaceae</taxon>
        <taxon>Suillus</taxon>
    </lineage>
</organism>
<dbReference type="RefSeq" id="XP_041299935.1">
    <property type="nucleotide sequence ID" value="XM_041442916.1"/>
</dbReference>
<feature type="compositionally biased region" description="Acidic residues" evidence="6">
    <location>
        <begin position="110"/>
        <end position="126"/>
    </location>
</feature>
<accession>A0A9P7K0U2</accession>
<dbReference type="GeneID" id="64705175"/>
<dbReference type="GO" id="GO:0016237">
    <property type="term" value="P:microautophagy"/>
    <property type="evidence" value="ECO:0007669"/>
    <property type="project" value="TreeGrafter"/>
</dbReference>
<dbReference type="Pfam" id="PF17846">
    <property type="entry name" value="XRN_M"/>
    <property type="match status" value="1"/>
</dbReference>
<comment type="subcellular location">
    <subcellularLocation>
        <location evidence="1">Vacuole membrane</location>
        <topology evidence="1">Multi-pass membrane protein</topology>
    </subcellularLocation>
</comment>
<evidence type="ECO:0000256" key="7">
    <source>
        <dbReference type="SAM" id="Phobius"/>
    </source>
</evidence>
<keyword evidence="4 7" id="KW-1133">Transmembrane helix</keyword>
<evidence type="ECO:0000256" key="1">
    <source>
        <dbReference type="ARBA" id="ARBA00004128"/>
    </source>
</evidence>